<feature type="compositionally biased region" description="Low complexity" evidence="6">
    <location>
        <begin position="56"/>
        <end position="79"/>
    </location>
</feature>
<dbReference type="InterPro" id="IPR052035">
    <property type="entry name" value="ZnF_BED_domain_contain"/>
</dbReference>
<keyword evidence="8" id="KW-1185">Reference proteome</keyword>
<evidence type="ECO:0000256" key="2">
    <source>
        <dbReference type="ARBA" id="ARBA00022723"/>
    </source>
</evidence>
<dbReference type="GO" id="GO:0005634">
    <property type="term" value="C:nucleus"/>
    <property type="evidence" value="ECO:0007669"/>
    <property type="project" value="UniProtKB-SubCell"/>
</dbReference>
<dbReference type="InterPro" id="IPR012337">
    <property type="entry name" value="RNaseH-like_sf"/>
</dbReference>
<keyword evidence="3" id="KW-0863">Zinc-finger</keyword>
<feature type="region of interest" description="Disordered" evidence="6">
    <location>
        <begin position="55"/>
        <end position="90"/>
    </location>
</feature>
<dbReference type="GO" id="GO:0008270">
    <property type="term" value="F:zinc ion binding"/>
    <property type="evidence" value="ECO:0007669"/>
    <property type="project" value="UniProtKB-KW"/>
</dbReference>
<protein>
    <submittedName>
        <fullName evidence="7">Uncharacterized protein</fullName>
    </submittedName>
</protein>
<dbReference type="PANTHER" id="PTHR46481">
    <property type="entry name" value="ZINC FINGER BED DOMAIN-CONTAINING PROTEIN 4"/>
    <property type="match status" value="1"/>
</dbReference>
<evidence type="ECO:0000256" key="6">
    <source>
        <dbReference type="SAM" id="MobiDB-lite"/>
    </source>
</evidence>
<dbReference type="EMBL" id="JAHRHY010000014">
    <property type="protein sequence ID" value="KAG9064531.1"/>
    <property type="molecule type" value="Genomic_DNA"/>
</dbReference>
<organism evidence="7 8">
    <name type="scientific">Linnemannia hyalina</name>
    <dbReference type="NCBI Taxonomy" id="64524"/>
    <lineage>
        <taxon>Eukaryota</taxon>
        <taxon>Fungi</taxon>
        <taxon>Fungi incertae sedis</taxon>
        <taxon>Mucoromycota</taxon>
        <taxon>Mortierellomycotina</taxon>
        <taxon>Mortierellomycetes</taxon>
        <taxon>Mortierellales</taxon>
        <taxon>Mortierellaceae</taxon>
        <taxon>Linnemannia</taxon>
    </lineage>
</organism>
<evidence type="ECO:0000256" key="5">
    <source>
        <dbReference type="ARBA" id="ARBA00023242"/>
    </source>
</evidence>
<gene>
    <name evidence="7" type="ORF">KI688_003721</name>
</gene>
<evidence type="ECO:0000313" key="7">
    <source>
        <dbReference type="EMBL" id="KAG9064531.1"/>
    </source>
</evidence>
<keyword evidence="4" id="KW-0862">Zinc</keyword>
<evidence type="ECO:0000256" key="1">
    <source>
        <dbReference type="ARBA" id="ARBA00004123"/>
    </source>
</evidence>
<dbReference type="SUPFAM" id="SSF53098">
    <property type="entry name" value="Ribonuclease H-like"/>
    <property type="match status" value="1"/>
</dbReference>
<reference evidence="7" key="1">
    <citation type="submission" date="2021-06" db="EMBL/GenBank/DDBJ databases">
        <title>Genome Sequence of Mortierella hyaline Strain SCG-10, a Cold-Adapted, Nitrate-Reducing Fungus Isolated from Soil in Minnesota, USA.</title>
        <authorList>
            <person name="Aldossari N."/>
        </authorList>
    </citation>
    <scope>NUCLEOTIDE SEQUENCE</scope>
    <source>
        <strain evidence="7">SCG-10</strain>
    </source>
</reference>
<keyword evidence="5" id="KW-0539">Nucleus</keyword>
<proteinExistence type="predicted"/>
<evidence type="ECO:0000313" key="8">
    <source>
        <dbReference type="Proteomes" id="UP000707451"/>
    </source>
</evidence>
<dbReference type="PANTHER" id="PTHR46481:SF10">
    <property type="entry name" value="ZINC FINGER BED DOMAIN-CONTAINING PROTEIN 39"/>
    <property type="match status" value="1"/>
</dbReference>
<dbReference type="Proteomes" id="UP000707451">
    <property type="component" value="Unassembled WGS sequence"/>
</dbReference>
<comment type="subcellular location">
    <subcellularLocation>
        <location evidence="1">Nucleus</location>
    </subcellularLocation>
</comment>
<sequence>MCRIPTREAMTAVPPLECLKLLLDVPIEKATRDDSELGHFYKNIKGMGFYCQVPVGPDNANSPDPNADSPDPNAPGDANVNLDQDGLHHPSAQMVQNPEKFAELDDETPRTSPCHCKSGAGAVVGAGAEEGVTNDNNVHSFYQDLHLRVLTAGSISMRAMQSKEFKSLMSFSNPVLGVPGEDSLWSRLEQNNRKDKLDLMQYLRQPDLFGSITSDSWTGNGDRKFLAVTYNYLTPRFTLEKLTINKAWRDGKAEALLNKCNNVAKIFKGKGAVLYHLKTLQKVWQKPLTTQVKNDTRWNSQYEMLKRILDLSIYINMTVRHFNRCPSELPSHIKLQHIKECELSQVEIDTLRELKDVMAPVVEFTDSIGSSAIPTTSLIYTTVRNLLPPLQNLNTRVAKAVHVALDQHIKRAWNLDNDSPAIDAILISMYLNPAILQDRIWDEPNGDSTHRAKAESLITTKIEEVMMKNREW</sequence>
<evidence type="ECO:0000256" key="4">
    <source>
        <dbReference type="ARBA" id="ARBA00022833"/>
    </source>
</evidence>
<name>A0A9P7XRS7_9FUNG</name>
<dbReference type="AlphaFoldDB" id="A0A9P7XRS7"/>
<accession>A0A9P7XRS7</accession>
<comment type="caution">
    <text evidence="7">The sequence shown here is derived from an EMBL/GenBank/DDBJ whole genome shotgun (WGS) entry which is preliminary data.</text>
</comment>
<keyword evidence="2" id="KW-0479">Metal-binding</keyword>
<dbReference type="OrthoDB" id="2436853at2759"/>
<evidence type="ECO:0000256" key="3">
    <source>
        <dbReference type="ARBA" id="ARBA00022771"/>
    </source>
</evidence>